<dbReference type="InterPro" id="IPR041483">
    <property type="entry name" value="TetR_C_34"/>
</dbReference>
<evidence type="ECO:0000256" key="1">
    <source>
        <dbReference type="ARBA" id="ARBA00023125"/>
    </source>
</evidence>
<evidence type="ECO:0000259" key="3">
    <source>
        <dbReference type="PROSITE" id="PS50977"/>
    </source>
</evidence>
<evidence type="ECO:0000313" key="5">
    <source>
        <dbReference type="Proteomes" id="UP000607796"/>
    </source>
</evidence>
<sequence>MPRGPDEQEAEDMVQYATAAEDKEARRDVILEAALALFLEDTRRLPTVAAVAARSGLAKGTVYLYFDSKEQIFASLLVRDWRDFIGLISGYFASATGTPEQRLAGFIEVYVAHILDHPALMRLDSMGYAMLEPALSDAALADFKLRFSGALEEAGRAMEAALDLRSGEGLTLLFRTYAMTRGLWQLSDLPEAVRAFPGFAGQPFARVDFGRDLSCALADYWRGAWQAARSPARPEAQNS</sequence>
<gene>
    <name evidence="4" type="ORF">IQ782_24225</name>
</gene>
<dbReference type="Gene3D" id="1.10.357.10">
    <property type="entry name" value="Tetracycline Repressor, domain 2"/>
    <property type="match status" value="1"/>
</dbReference>
<dbReference type="PROSITE" id="PS50977">
    <property type="entry name" value="HTH_TETR_2"/>
    <property type="match status" value="1"/>
</dbReference>
<dbReference type="EMBL" id="JADFFK010000024">
    <property type="protein sequence ID" value="MBE9639966.1"/>
    <property type="molecule type" value="Genomic_DNA"/>
</dbReference>
<dbReference type="Pfam" id="PF00440">
    <property type="entry name" value="TetR_N"/>
    <property type="match status" value="1"/>
</dbReference>
<keyword evidence="5" id="KW-1185">Reference proteome</keyword>
<proteinExistence type="predicted"/>
<comment type="caution">
    <text evidence="4">The sequence shown here is derived from an EMBL/GenBank/DDBJ whole genome shotgun (WGS) entry which is preliminary data.</text>
</comment>
<dbReference type="PANTHER" id="PTHR30055">
    <property type="entry name" value="HTH-TYPE TRANSCRIPTIONAL REGULATOR RUTR"/>
    <property type="match status" value="1"/>
</dbReference>
<accession>A0ABR9X8Q7</accession>
<organism evidence="4 5">
    <name type="scientific">Salipiger mangrovisoli</name>
    <dbReference type="NCBI Taxonomy" id="2865933"/>
    <lineage>
        <taxon>Bacteria</taxon>
        <taxon>Pseudomonadati</taxon>
        <taxon>Pseudomonadota</taxon>
        <taxon>Alphaproteobacteria</taxon>
        <taxon>Rhodobacterales</taxon>
        <taxon>Roseobacteraceae</taxon>
        <taxon>Salipiger</taxon>
    </lineage>
</organism>
<dbReference type="PANTHER" id="PTHR30055:SF178">
    <property type="entry name" value="POSSIBLE TRANSCRIPTIONAL REGULATORY PROTEIN"/>
    <property type="match status" value="1"/>
</dbReference>
<reference evidence="4 5" key="1">
    <citation type="journal article" date="2021" name="Int. J. Syst. Evol. Microbiol.">
        <title>Salipiger mangrovisoli sp. nov., isolated from mangrove soil and the proposal for the reclassification of Paraphaeobacter pallidus as Salipiger pallidus comb. nov.</title>
        <authorList>
            <person name="Du J."/>
            <person name="Liu Y."/>
            <person name="Pei T."/>
            <person name="Deng M.R."/>
            <person name="Zhu H."/>
        </authorList>
    </citation>
    <scope>NUCLEOTIDE SEQUENCE [LARGE SCALE GENOMIC DNA]</scope>
    <source>
        <strain evidence="4 5">6D45A</strain>
    </source>
</reference>
<dbReference type="InterPro" id="IPR009057">
    <property type="entry name" value="Homeodomain-like_sf"/>
</dbReference>
<dbReference type="InterPro" id="IPR050109">
    <property type="entry name" value="HTH-type_TetR-like_transc_reg"/>
</dbReference>
<feature type="DNA-binding region" description="H-T-H motif" evidence="2">
    <location>
        <begin position="47"/>
        <end position="66"/>
    </location>
</feature>
<dbReference type="Proteomes" id="UP000607796">
    <property type="component" value="Unassembled WGS sequence"/>
</dbReference>
<evidence type="ECO:0000313" key="4">
    <source>
        <dbReference type="EMBL" id="MBE9639966.1"/>
    </source>
</evidence>
<evidence type="ECO:0000256" key="2">
    <source>
        <dbReference type="PROSITE-ProRule" id="PRU00335"/>
    </source>
</evidence>
<dbReference type="PRINTS" id="PR00455">
    <property type="entry name" value="HTHTETR"/>
</dbReference>
<feature type="domain" description="HTH tetR-type" evidence="3">
    <location>
        <begin position="24"/>
        <end position="84"/>
    </location>
</feature>
<keyword evidence="1 2" id="KW-0238">DNA-binding</keyword>
<protein>
    <submittedName>
        <fullName evidence="4">TetR family transcriptional regulator</fullName>
    </submittedName>
</protein>
<dbReference type="Pfam" id="PF17929">
    <property type="entry name" value="TetR_C_34"/>
    <property type="match status" value="1"/>
</dbReference>
<dbReference type="SUPFAM" id="SSF46689">
    <property type="entry name" value="Homeodomain-like"/>
    <property type="match status" value="1"/>
</dbReference>
<dbReference type="InterPro" id="IPR001647">
    <property type="entry name" value="HTH_TetR"/>
</dbReference>
<name>A0ABR9X8Q7_9RHOB</name>